<comment type="caution">
    <text evidence="3">The sequence shown here is derived from an EMBL/GenBank/DDBJ whole genome shotgun (WGS) entry which is preliminary data.</text>
</comment>
<reference evidence="3 4" key="1">
    <citation type="submission" date="2023-06" db="EMBL/GenBank/DDBJ databases">
        <authorList>
            <person name="Zeman M."/>
            <person name="Kubasova T."/>
            <person name="Jahodarova E."/>
            <person name="Nykrynova M."/>
            <person name="Rychlik I."/>
        </authorList>
    </citation>
    <scope>NUCLEOTIDE SEQUENCE [LARGE SCALE GENOMIC DNA]</scope>
    <source>
        <strain evidence="3 4">ET4</strain>
    </source>
</reference>
<dbReference type="PANTHER" id="PTHR43278">
    <property type="entry name" value="NAD(P)H-DEPENDENT FMN-CONTAINING OXIDOREDUCTASE YWQN-RELATED"/>
    <property type="match status" value="1"/>
</dbReference>
<evidence type="ECO:0000313" key="3">
    <source>
        <dbReference type="EMBL" id="MDM8146206.1"/>
    </source>
</evidence>
<dbReference type="PANTHER" id="PTHR43278:SF2">
    <property type="entry name" value="IRON-SULFUR FLAVOPROTEIN"/>
    <property type="match status" value="1"/>
</dbReference>
<dbReference type="EMBL" id="JAUDCF010000024">
    <property type="protein sequence ID" value="MDM8146206.1"/>
    <property type="molecule type" value="Genomic_DNA"/>
</dbReference>
<accession>A0ABT7U6R0</accession>
<dbReference type="SUPFAM" id="SSF52218">
    <property type="entry name" value="Flavoproteins"/>
    <property type="match status" value="1"/>
</dbReference>
<keyword evidence="2" id="KW-0288">FMN</keyword>
<dbReference type="Proteomes" id="UP001228403">
    <property type="component" value="Unassembled WGS sequence"/>
</dbReference>
<evidence type="ECO:0000256" key="2">
    <source>
        <dbReference type="ARBA" id="ARBA00022643"/>
    </source>
</evidence>
<name>A0ABT7U6R0_9BACE</name>
<keyword evidence="1" id="KW-0285">Flavoprotein</keyword>
<dbReference type="Gene3D" id="3.40.50.360">
    <property type="match status" value="1"/>
</dbReference>
<gene>
    <name evidence="3" type="ORF">QUW02_09775</name>
</gene>
<dbReference type="InterPro" id="IPR029039">
    <property type="entry name" value="Flavoprotein-like_sf"/>
</dbReference>
<organism evidence="3 4">
    <name type="scientific">Bacteroides eggerthii</name>
    <dbReference type="NCBI Taxonomy" id="28111"/>
    <lineage>
        <taxon>Bacteria</taxon>
        <taxon>Pseudomonadati</taxon>
        <taxon>Bacteroidota</taxon>
        <taxon>Bacteroidia</taxon>
        <taxon>Bacteroidales</taxon>
        <taxon>Bacteroidaceae</taxon>
        <taxon>Bacteroides</taxon>
    </lineage>
</organism>
<sequence>MKLILSDRPLHFPVLTDDIRYFDLSTLKISNCVGCFGCWTKTPGRCVIRDDATRIYPCIAASDTLLYVSRLCYGSYDVLMKTMLERAIPVQQAFIRIHCRETHHEQRAVVPKKATIIVYADTEIEEEERQIFRQLVIRNAYNMNFESFEILFTTESQVNSLAKEIVTQWERF</sequence>
<keyword evidence="4" id="KW-1185">Reference proteome</keyword>
<proteinExistence type="predicted"/>
<dbReference type="InterPro" id="IPR051796">
    <property type="entry name" value="ISF_SsuE-like"/>
</dbReference>
<evidence type="ECO:0000313" key="4">
    <source>
        <dbReference type="Proteomes" id="UP001228403"/>
    </source>
</evidence>
<evidence type="ECO:0000256" key="1">
    <source>
        <dbReference type="ARBA" id="ARBA00022630"/>
    </source>
</evidence>
<protein>
    <submittedName>
        <fullName evidence="3">Flavodoxin family protein</fullName>
    </submittedName>
</protein>
<reference evidence="4" key="2">
    <citation type="submission" date="2023-07" db="EMBL/GenBank/DDBJ databases">
        <title>Identification and characterization of horizontal gene transfer across gut microbiota members of farm animals based on homology search.</title>
        <authorList>
            <person name="Schwarzerova J."/>
            <person name="Nykrynova M."/>
            <person name="Jureckova K."/>
            <person name="Cejkova D."/>
            <person name="Rychlik I."/>
        </authorList>
    </citation>
    <scope>NUCLEOTIDE SEQUENCE [LARGE SCALE GENOMIC DNA]</scope>
    <source>
        <strain evidence="4">ET4</strain>
    </source>
</reference>